<dbReference type="InterPro" id="IPR036871">
    <property type="entry name" value="PX_dom_sf"/>
</dbReference>
<dbReference type="SUPFAM" id="SSF48350">
    <property type="entry name" value="GTPase activation domain, GAP"/>
    <property type="match status" value="1"/>
</dbReference>
<feature type="domain" description="Rho-GAP" evidence="5">
    <location>
        <begin position="1068"/>
        <end position="1256"/>
    </location>
</feature>
<evidence type="ECO:0000313" key="6">
    <source>
        <dbReference type="EMBL" id="PAV20105.1"/>
    </source>
</evidence>
<keyword evidence="7" id="KW-1185">Reference proteome</keyword>
<dbReference type="FunCoup" id="A0A286UKX7">
    <property type="interactions" value="278"/>
</dbReference>
<organism evidence="6 7">
    <name type="scientific">Pyrrhoderma noxium</name>
    <dbReference type="NCBI Taxonomy" id="2282107"/>
    <lineage>
        <taxon>Eukaryota</taxon>
        <taxon>Fungi</taxon>
        <taxon>Dikarya</taxon>
        <taxon>Basidiomycota</taxon>
        <taxon>Agaricomycotina</taxon>
        <taxon>Agaricomycetes</taxon>
        <taxon>Hymenochaetales</taxon>
        <taxon>Hymenochaetaceae</taxon>
        <taxon>Pyrrhoderma</taxon>
    </lineage>
</organism>
<dbReference type="EMBL" id="NBII01000004">
    <property type="protein sequence ID" value="PAV20105.1"/>
    <property type="molecule type" value="Genomic_DNA"/>
</dbReference>
<dbReference type="Pfam" id="PF00620">
    <property type="entry name" value="RhoGAP"/>
    <property type="match status" value="1"/>
</dbReference>
<dbReference type="Proteomes" id="UP000217199">
    <property type="component" value="Unassembled WGS sequence"/>
</dbReference>
<feature type="region of interest" description="Disordered" evidence="2">
    <location>
        <begin position="1316"/>
        <end position="1340"/>
    </location>
</feature>
<feature type="region of interest" description="Disordered" evidence="2">
    <location>
        <begin position="126"/>
        <end position="252"/>
    </location>
</feature>
<dbReference type="Pfam" id="PF00787">
    <property type="entry name" value="PX"/>
    <property type="match status" value="1"/>
</dbReference>
<dbReference type="Gene3D" id="1.10.555.10">
    <property type="entry name" value="Rho GTPase activation protein"/>
    <property type="match status" value="1"/>
</dbReference>
<dbReference type="GO" id="GO:0007165">
    <property type="term" value="P:signal transduction"/>
    <property type="evidence" value="ECO:0007669"/>
    <property type="project" value="InterPro"/>
</dbReference>
<feature type="region of interest" description="Disordered" evidence="2">
    <location>
        <begin position="808"/>
        <end position="830"/>
    </location>
</feature>
<dbReference type="OrthoDB" id="185175at2759"/>
<feature type="compositionally biased region" description="Polar residues" evidence="2">
    <location>
        <begin position="1377"/>
        <end position="1386"/>
    </location>
</feature>
<feature type="compositionally biased region" description="Acidic residues" evidence="2">
    <location>
        <begin position="417"/>
        <end position="426"/>
    </location>
</feature>
<dbReference type="SUPFAM" id="SSF64268">
    <property type="entry name" value="PX domain"/>
    <property type="match status" value="1"/>
</dbReference>
<dbReference type="PROSITE" id="PS50003">
    <property type="entry name" value="PH_DOMAIN"/>
    <property type="match status" value="1"/>
</dbReference>
<feature type="region of interest" description="Disordered" evidence="2">
    <location>
        <begin position="845"/>
        <end position="1040"/>
    </location>
</feature>
<dbReference type="InterPro" id="IPR011993">
    <property type="entry name" value="PH-like_dom_sf"/>
</dbReference>
<accession>A0A286UKX7</accession>
<feature type="compositionally biased region" description="Polar residues" evidence="2">
    <location>
        <begin position="902"/>
        <end position="913"/>
    </location>
</feature>
<evidence type="ECO:0008006" key="8">
    <source>
        <dbReference type="Google" id="ProtNLM"/>
    </source>
</evidence>
<sequence>MDPAIAARVTASSSSTSSRSYATASPTTSRTANSMPFPHTGSISNNNDDGILNSQITLEQALAAHANARDPARAALEAILQERNTLSYQNSQLWNHLKKQRSNYQAAAIDLKRIRAERESLRTKLAEYEQPADESPLRARTSSSHHKNSRDHSEDRHGSGRARSVSRDHRSTNRDPTRGQQRERSSTHPEFSTPPLSNGSLIPSSPTSSEQRSSNEHVSMGVQQSVSPPPLKIPHRADSLPSVSSDASSSQQILVNGESLEDPLGTAKPTVSKLTIPSISAPTVTVASDAPRISHGQESIASVSVNSASVTLAPNYLGAVSTRKASRESRISLPDEAKRYYANLADSPLASPNVATSEPWRQTQRTANGDRVLNQVPEETDSKSRDSASPRPFLELETTDDSESESRISGDTRASEIDPEGAEDAVDFGYAPNRGDASALSNAGHLPKTHVAKSTATVDQFPLPPATYNTPTRTPSSPTSQFDTVHDLNMGRSVANSSGASRMVSSASTITSSVTTLVPDAGRRSRDRVDSFIMPPPSQVAFRQMPLLDTDLKTTTLEVLGSHIRANDKGKEVLSFVIAINVIGKESWQIKKFYSDVLALDSRLRTRCGRTVLKKLQPLPDNKLFKDHAPAKVDQRKQMLQAYLQSVMGLPIKDKNEIIVFFSSDVVREQSPVTKSGYKEGYLTKRGKNFGGWKTRYFVLQGPVLEYFESRGGTHLGSIQISGAQIGRQQKTGSRTDSDDENEFRHAFLIIEPKRGPAGQNTRHVLCAESDRERDAWVDVLVRYVLGPFEEDNPPPYQAGLVPNGVQSSVQARTSSTSLSGNEVSSPQNRRIVLKDQIQKVDATPIPISQLSNEGPNAKFFPSVDTTSPSKSPIEKGSVSSLPVFEGSGKSSLDRINGDDAQLSSSLPTNSSLADAPLSLAPIGQRSNSELGHYPDLQPPSSKSTASSDQQSRIRERVRMSYHPTLGTVMSSPSTSERPPSPEKVSPATASPSSNKDEGSRFGKISGPLNGTPIPAGYKFGGKDPLPEQQPSNDRERKARSRAFWRWPTGADKSTNVPTFQSRAVFGVPLEESLAVCQIANLPAIVFRSIQYLEAKKADQEEGIYRLSGSSAVIKNLKDRFNAEGDVDLLSSDVQDPHAIAGLLKSFLRELPSSLLTRELHMRFLAVMDFVDTQERIKELQELISQLPLANYSLLRALTAHLILIVQNSNVNKMTMRNVGIVFSPTLGIPAGVFSLMLGEFNRVFNVNGDGSDSSVEEDLAAPAPRRLSGGLSRRNSKRYSDAAADQLLGLSGRALSSTAEDQSDDGDDISVQVEDESDAGDTEAETEAESIRAISPGTAGTPAALQYQEQIQPASSDLEATPPKSRASFVAASRGLNLNLSSSTSKADRRRSRLPQGLPASPRPTGSPLGTPTFKAHSDPSPASTPR</sequence>
<feature type="compositionally biased region" description="Acidic residues" evidence="2">
    <location>
        <begin position="1316"/>
        <end position="1329"/>
    </location>
</feature>
<dbReference type="CDD" id="cd06093">
    <property type="entry name" value="PX_domain"/>
    <property type="match status" value="1"/>
</dbReference>
<feature type="compositionally biased region" description="Polar residues" evidence="2">
    <location>
        <begin position="188"/>
        <end position="203"/>
    </location>
</feature>
<dbReference type="GO" id="GO:0005737">
    <property type="term" value="C:cytoplasm"/>
    <property type="evidence" value="ECO:0007669"/>
    <property type="project" value="TreeGrafter"/>
</dbReference>
<dbReference type="SMART" id="SM00324">
    <property type="entry name" value="RhoGAP"/>
    <property type="match status" value="1"/>
</dbReference>
<feature type="domain" description="PX" evidence="4">
    <location>
        <begin position="554"/>
        <end position="669"/>
    </location>
</feature>
<name>A0A286UKX7_9AGAM</name>
<keyword evidence="1" id="KW-0343">GTPase activation</keyword>
<dbReference type="InParanoid" id="A0A286UKX7"/>
<reference evidence="6 7" key="1">
    <citation type="journal article" date="2017" name="Mol. Ecol.">
        <title>Comparative and population genomic landscape of Phellinus noxius: A hypervariable fungus causing root rot in trees.</title>
        <authorList>
            <person name="Chung C.L."/>
            <person name="Lee T.J."/>
            <person name="Akiba M."/>
            <person name="Lee H.H."/>
            <person name="Kuo T.H."/>
            <person name="Liu D."/>
            <person name="Ke H.M."/>
            <person name="Yokoi T."/>
            <person name="Roa M.B."/>
            <person name="Lu M.J."/>
            <person name="Chang Y.Y."/>
            <person name="Ann P.J."/>
            <person name="Tsai J.N."/>
            <person name="Chen C.Y."/>
            <person name="Tzean S.S."/>
            <person name="Ota Y."/>
            <person name="Hattori T."/>
            <person name="Sahashi N."/>
            <person name="Liou R.F."/>
            <person name="Kikuchi T."/>
            <person name="Tsai I.J."/>
        </authorList>
    </citation>
    <scope>NUCLEOTIDE SEQUENCE [LARGE SCALE GENOMIC DNA]</scope>
    <source>
        <strain evidence="6 7">FFPRI411160</strain>
    </source>
</reference>
<dbReference type="PROSITE" id="PS50238">
    <property type="entry name" value="RHOGAP"/>
    <property type="match status" value="1"/>
</dbReference>
<feature type="compositionally biased region" description="Low complexity" evidence="2">
    <location>
        <begin position="939"/>
        <end position="951"/>
    </location>
</feature>
<dbReference type="SUPFAM" id="SSF50729">
    <property type="entry name" value="PH domain-like"/>
    <property type="match status" value="1"/>
</dbReference>
<feature type="domain" description="PH" evidence="3">
    <location>
        <begin position="676"/>
        <end position="786"/>
    </location>
</feature>
<proteinExistence type="predicted"/>
<feature type="compositionally biased region" description="Basic and acidic residues" evidence="2">
    <location>
        <begin position="165"/>
        <end position="187"/>
    </location>
</feature>
<dbReference type="InterPro" id="IPR008936">
    <property type="entry name" value="Rho_GTPase_activation_prot"/>
</dbReference>
<feature type="compositionally biased region" description="Basic and acidic residues" evidence="2">
    <location>
        <begin position="404"/>
        <end position="416"/>
    </location>
</feature>
<evidence type="ECO:0000256" key="1">
    <source>
        <dbReference type="ARBA" id="ARBA00022468"/>
    </source>
</evidence>
<dbReference type="PANTHER" id="PTHR23176">
    <property type="entry name" value="RHO/RAC/CDC GTPASE-ACTIVATING PROTEIN"/>
    <property type="match status" value="1"/>
</dbReference>
<protein>
    <recommendedName>
        <fullName evidence="8">RhoGAP-domain-containing protein</fullName>
    </recommendedName>
</protein>
<dbReference type="CDD" id="cd13277">
    <property type="entry name" value="PH_Bem3"/>
    <property type="match status" value="1"/>
</dbReference>
<gene>
    <name evidence="6" type="ORF">PNOK_0503900</name>
</gene>
<feature type="region of interest" description="Disordered" evidence="2">
    <location>
        <begin position="451"/>
        <end position="484"/>
    </location>
</feature>
<feature type="region of interest" description="Disordered" evidence="2">
    <location>
        <begin position="1"/>
        <end position="37"/>
    </location>
</feature>
<dbReference type="FunFam" id="2.30.29.30:FF:000452">
    <property type="entry name" value="Rho GTPase activator (Bem3)"/>
    <property type="match status" value="1"/>
</dbReference>
<comment type="caution">
    <text evidence="6">The sequence shown here is derived from an EMBL/GenBank/DDBJ whole genome shotgun (WGS) entry which is preliminary data.</text>
</comment>
<dbReference type="GO" id="GO:0035091">
    <property type="term" value="F:phosphatidylinositol binding"/>
    <property type="evidence" value="ECO:0007669"/>
    <property type="project" value="InterPro"/>
</dbReference>
<dbReference type="InterPro" id="IPR001849">
    <property type="entry name" value="PH_domain"/>
</dbReference>
<dbReference type="PANTHER" id="PTHR23176:SF129">
    <property type="entry name" value="RHO GTPASE ACTIVATING PROTEIN AT 16F, ISOFORM E-RELATED"/>
    <property type="match status" value="1"/>
</dbReference>
<dbReference type="InterPro" id="IPR050729">
    <property type="entry name" value="Rho-GAP"/>
</dbReference>
<dbReference type="SMART" id="SM00233">
    <property type="entry name" value="PH"/>
    <property type="match status" value="1"/>
</dbReference>
<evidence type="ECO:0000313" key="7">
    <source>
        <dbReference type="Proteomes" id="UP000217199"/>
    </source>
</evidence>
<dbReference type="Gene3D" id="3.30.1520.10">
    <property type="entry name" value="Phox-like domain"/>
    <property type="match status" value="1"/>
</dbReference>
<evidence type="ECO:0000259" key="4">
    <source>
        <dbReference type="PROSITE" id="PS50195"/>
    </source>
</evidence>
<feature type="compositionally biased region" description="Low complexity" evidence="2">
    <location>
        <begin position="1"/>
        <end position="34"/>
    </location>
</feature>
<dbReference type="GO" id="GO:0005096">
    <property type="term" value="F:GTPase activator activity"/>
    <property type="evidence" value="ECO:0007669"/>
    <property type="project" value="UniProtKB-KW"/>
</dbReference>
<feature type="compositionally biased region" description="Low complexity" evidence="2">
    <location>
        <begin position="470"/>
        <end position="480"/>
    </location>
</feature>
<feature type="compositionally biased region" description="Low complexity" evidence="2">
    <location>
        <begin position="239"/>
        <end position="252"/>
    </location>
</feature>
<evidence type="ECO:0000256" key="2">
    <source>
        <dbReference type="SAM" id="MobiDB-lite"/>
    </source>
</evidence>
<evidence type="ECO:0000259" key="5">
    <source>
        <dbReference type="PROSITE" id="PS50238"/>
    </source>
</evidence>
<feature type="compositionally biased region" description="Polar residues" evidence="2">
    <location>
        <begin position="353"/>
        <end position="367"/>
    </location>
</feature>
<dbReference type="InterPro" id="IPR001683">
    <property type="entry name" value="PX_dom"/>
</dbReference>
<dbReference type="STRING" id="2282107.A0A286UKX7"/>
<dbReference type="PROSITE" id="PS50195">
    <property type="entry name" value="PX"/>
    <property type="match status" value="1"/>
</dbReference>
<evidence type="ECO:0000259" key="3">
    <source>
        <dbReference type="PROSITE" id="PS50003"/>
    </source>
</evidence>
<dbReference type="Pfam" id="PF00169">
    <property type="entry name" value="PH"/>
    <property type="match status" value="1"/>
</dbReference>
<dbReference type="InterPro" id="IPR000198">
    <property type="entry name" value="RhoGAP_dom"/>
</dbReference>
<feature type="region of interest" description="Disordered" evidence="2">
    <location>
        <begin position="1354"/>
        <end position="1428"/>
    </location>
</feature>
<feature type="compositionally biased region" description="Polar residues" evidence="2">
    <location>
        <begin position="808"/>
        <end position="829"/>
    </location>
</feature>
<dbReference type="Gene3D" id="2.30.29.30">
    <property type="entry name" value="Pleckstrin-homology domain (PH domain)/Phosphotyrosine-binding domain (PTB)"/>
    <property type="match status" value="1"/>
</dbReference>
<feature type="region of interest" description="Disordered" evidence="2">
    <location>
        <begin position="349"/>
        <end position="430"/>
    </location>
</feature>